<name>A0A2N6PI52_9MICO</name>
<dbReference type="Gene3D" id="1.10.10.10">
    <property type="entry name" value="Winged helix-like DNA-binding domain superfamily/Winged helix DNA-binding domain"/>
    <property type="match status" value="1"/>
</dbReference>
<evidence type="ECO:0000313" key="6">
    <source>
        <dbReference type="Proteomes" id="UP000235703"/>
    </source>
</evidence>
<dbReference type="EMBL" id="PNFZ01000003">
    <property type="protein sequence ID" value="PMB98362.1"/>
    <property type="molecule type" value="Genomic_DNA"/>
</dbReference>
<accession>A0A2N6PI52</accession>
<dbReference type="SUPFAM" id="SSF46785">
    <property type="entry name" value="Winged helix' DNA-binding domain"/>
    <property type="match status" value="1"/>
</dbReference>
<feature type="domain" description="HTH gntR-type" evidence="4">
    <location>
        <begin position="8"/>
        <end position="75"/>
    </location>
</feature>
<dbReference type="Proteomes" id="UP000235703">
    <property type="component" value="Unassembled WGS sequence"/>
</dbReference>
<dbReference type="PANTHER" id="PTHR43537">
    <property type="entry name" value="TRANSCRIPTIONAL REGULATOR, GNTR FAMILY"/>
    <property type="match status" value="1"/>
</dbReference>
<dbReference type="SUPFAM" id="SSF48008">
    <property type="entry name" value="GntR ligand-binding domain-like"/>
    <property type="match status" value="1"/>
</dbReference>
<dbReference type="SMART" id="SM00345">
    <property type="entry name" value="HTH_GNTR"/>
    <property type="match status" value="1"/>
</dbReference>
<dbReference type="GO" id="GO:0003700">
    <property type="term" value="F:DNA-binding transcription factor activity"/>
    <property type="evidence" value="ECO:0007669"/>
    <property type="project" value="InterPro"/>
</dbReference>
<dbReference type="OrthoDB" id="3289286at2"/>
<dbReference type="SMART" id="SM00895">
    <property type="entry name" value="FCD"/>
    <property type="match status" value="1"/>
</dbReference>
<dbReference type="InterPro" id="IPR000524">
    <property type="entry name" value="Tscrpt_reg_HTH_GntR"/>
</dbReference>
<evidence type="ECO:0000256" key="3">
    <source>
        <dbReference type="ARBA" id="ARBA00023163"/>
    </source>
</evidence>
<dbReference type="InterPro" id="IPR008920">
    <property type="entry name" value="TF_FadR/GntR_C"/>
</dbReference>
<proteinExistence type="predicted"/>
<keyword evidence="2" id="KW-0238">DNA-binding</keyword>
<evidence type="ECO:0000256" key="1">
    <source>
        <dbReference type="ARBA" id="ARBA00023015"/>
    </source>
</evidence>
<dbReference type="CDD" id="cd07377">
    <property type="entry name" value="WHTH_GntR"/>
    <property type="match status" value="1"/>
</dbReference>
<dbReference type="AlphaFoldDB" id="A0A2N6PI52"/>
<organism evidence="5 6">
    <name type="scientific">Brevibacterium luteolum</name>
    <dbReference type="NCBI Taxonomy" id="199591"/>
    <lineage>
        <taxon>Bacteria</taxon>
        <taxon>Bacillati</taxon>
        <taxon>Actinomycetota</taxon>
        <taxon>Actinomycetes</taxon>
        <taxon>Micrococcales</taxon>
        <taxon>Brevibacteriaceae</taxon>
        <taxon>Brevibacterium</taxon>
    </lineage>
</organism>
<gene>
    <name evidence="5" type="ORF">CJ198_07790</name>
</gene>
<dbReference type="Gene3D" id="1.20.120.530">
    <property type="entry name" value="GntR ligand-binding domain-like"/>
    <property type="match status" value="1"/>
</dbReference>
<dbReference type="InterPro" id="IPR036390">
    <property type="entry name" value="WH_DNA-bd_sf"/>
</dbReference>
<reference evidence="5 6" key="1">
    <citation type="submission" date="2017-09" db="EMBL/GenBank/DDBJ databases">
        <title>Bacterial strain isolated from the female urinary microbiota.</title>
        <authorList>
            <person name="Thomas-White K."/>
            <person name="Kumar N."/>
            <person name="Forster S."/>
            <person name="Putonti C."/>
            <person name="Lawley T."/>
            <person name="Wolfe A.J."/>
        </authorList>
    </citation>
    <scope>NUCLEOTIDE SEQUENCE [LARGE SCALE GENOMIC DNA]</scope>
    <source>
        <strain evidence="5 6">UMB0680</strain>
    </source>
</reference>
<dbReference type="PROSITE" id="PS50949">
    <property type="entry name" value="HTH_GNTR"/>
    <property type="match status" value="1"/>
</dbReference>
<dbReference type="Pfam" id="PF07729">
    <property type="entry name" value="FCD"/>
    <property type="match status" value="1"/>
</dbReference>
<dbReference type="Pfam" id="PF00392">
    <property type="entry name" value="GntR"/>
    <property type="match status" value="1"/>
</dbReference>
<evidence type="ECO:0000259" key="4">
    <source>
        <dbReference type="PROSITE" id="PS50949"/>
    </source>
</evidence>
<dbReference type="InterPro" id="IPR036388">
    <property type="entry name" value="WH-like_DNA-bd_sf"/>
</dbReference>
<dbReference type="GO" id="GO:0003677">
    <property type="term" value="F:DNA binding"/>
    <property type="evidence" value="ECO:0007669"/>
    <property type="project" value="UniProtKB-KW"/>
</dbReference>
<evidence type="ECO:0000256" key="2">
    <source>
        <dbReference type="ARBA" id="ARBA00023125"/>
    </source>
</evidence>
<evidence type="ECO:0000313" key="5">
    <source>
        <dbReference type="EMBL" id="PMB98362.1"/>
    </source>
</evidence>
<keyword evidence="6" id="KW-1185">Reference proteome</keyword>
<protein>
    <submittedName>
        <fullName evidence="5">GntR family transcriptional regulator</fullName>
    </submittedName>
</protein>
<sequence>MTSTAESLRTPASVHERIRHKIVRNEIPPGRRVNIDSLARELGVSQTPIREALQRLEGENLVIRERGRGYATTELLTEAQLQHMFEVRMLLEPWACRVVAVDRAGNPGPALLTLVDEFESEHADVCARIDLAAHDTEFHTLIHASTANEFLSRSLAGLHAQANLFRLYGHDIDSVSTLTEHRDVAQAIADCDGSAAEEAMRTHLLRSLDRYLPALRGEAPNDFVAPPPARIR</sequence>
<dbReference type="PANTHER" id="PTHR43537:SF5">
    <property type="entry name" value="UXU OPERON TRANSCRIPTIONAL REGULATOR"/>
    <property type="match status" value="1"/>
</dbReference>
<keyword evidence="1" id="KW-0805">Transcription regulation</keyword>
<keyword evidence="3" id="KW-0804">Transcription</keyword>
<dbReference type="RefSeq" id="WP_102162157.1">
    <property type="nucleotide sequence ID" value="NZ_PNFZ01000003.1"/>
</dbReference>
<comment type="caution">
    <text evidence="5">The sequence shown here is derived from an EMBL/GenBank/DDBJ whole genome shotgun (WGS) entry which is preliminary data.</text>
</comment>
<dbReference type="InterPro" id="IPR011711">
    <property type="entry name" value="GntR_C"/>
</dbReference>